<keyword evidence="4" id="KW-0808">Transferase</keyword>
<feature type="domain" description="Histidine kinase" evidence="8">
    <location>
        <begin position="237"/>
        <end position="455"/>
    </location>
</feature>
<dbReference type="InterPro" id="IPR003594">
    <property type="entry name" value="HATPase_dom"/>
</dbReference>
<evidence type="ECO:0000256" key="3">
    <source>
        <dbReference type="ARBA" id="ARBA00022553"/>
    </source>
</evidence>
<keyword evidence="7" id="KW-0812">Transmembrane</keyword>
<dbReference type="Gene3D" id="1.10.287.130">
    <property type="match status" value="1"/>
</dbReference>
<proteinExistence type="predicted"/>
<gene>
    <name evidence="9" type="ORF">J0895_21410</name>
</gene>
<dbReference type="PROSITE" id="PS50109">
    <property type="entry name" value="HIS_KIN"/>
    <property type="match status" value="1"/>
</dbReference>
<sequence length="472" mass="52749">MNSHQLFRRSRFRLAFWYAGVMAVILSLSGLSLYRSLIQSNWEAMEREMESIAGTLHDSLEPMLPPSGEATTVLKRILPELCVAGESCNISPTLIQRHTIGISDRNTYYIRLFNHQGKLLAFSPTPPLGISRTFHPEPWQTFQSSQGIRYHQFTIILHNHDPSESSSLHHSHPSWGYLQIGRTLAAFDGEVQRMRWILGMGFSIALGLVMISSWWLSGLAIQPIYQSYQQQQQFTANAAHELRSPLASLLATVEAILRLPPSNQSEIPIMLQTVERQGRRLSHLISDLLLLTSLEQNSSPTPFKSCCLNDLISDLTEEFLELAILAELDLVSHIPDVDIYVLGHESQLYRLVSNLIANAIQYTPSGGKVVIELTRRDRLAVITVKDTGIGIASGEQTRIFERFYRVDSDRSRKTGGTGLGLAIVQAIGKKHQANLTVESQLGSGSIFRVELAISSVKFLIPRDLMPIKSPAD</sequence>
<dbReference type="Gene3D" id="3.30.565.10">
    <property type="entry name" value="Histidine kinase-like ATPase, C-terminal domain"/>
    <property type="match status" value="1"/>
</dbReference>
<dbReference type="CDD" id="cd00075">
    <property type="entry name" value="HATPase"/>
    <property type="match status" value="1"/>
</dbReference>
<evidence type="ECO:0000313" key="10">
    <source>
        <dbReference type="Proteomes" id="UP000664844"/>
    </source>
</evidence>
<reference evidence="9 10" key="1">
    <citation type="submission" date="2021-03" db="EMBL/GenBank/DDBJ databases">
        <title>Metabolic Capacity of the Antarctic Cyanobacterium Phormidium pseudopriestleyi that Sustains Oxygenic Photosynthesis in the Presence of Hydrogen Sulfide.</title>
        <authorList>
            <person name="Lumian J.E."/>
            <person name="Jungblut A.D."/>
            <person name="Dillon M.L."/>
            <person name="Hawes I."/>
            <person name="Doran P.T."/>
            <person name="Mackey T.J."/>
            <person name="Dick G.J."/>
            <person name="Grettenberger C.L."/>
            <person name="Sumner D.Y."/>
        </authorList>
    </citation>
    <scope>NUCLEOTIDE SEQUENCE [LARGE SCALE GENOMIC DNA]</scope>
    <source>
        <strain evidence="9 10">FRX01</strain>
    </source>
</reference>
<dbReference type="Pfam" id="PF02518">
    <property type="entry name" value="HATPase_c"/>
    <property type="match status" value="1"/>
</dbReference>
<dbReference type="PANTHER" id="PTHR45453">
    <property type="entry name" value="PHOSPHATE REGULON SENSOR PROTEIN PHOR"/>
    <property type="match status" value="1"/>
</dbReference>
<dbReference type="InterPro" id="IPR049835">
    <property type="entry name" value="RppB"/>
</dbReference>
<protein>
    <recommendedName>
        <fullName evidence="2">histidine kinase</fullName>
        <ecNumber evidence="2">2.7.13.3</ecNumber>
    </recommendedName>
</protein>
<dbReference type="SUPFAM" id="SSF47384">
    <property type="entry name" value="Homodimeric domain of signal transducing histidine kinase"/>
    <property type="match status" value="1"/>
</dbReference>
<dbReference type="Proteomes" id="UP000664844">
    <property type="component" value="Unassembled WGS sequence"/>
</dbReference>
<dbReference type="NCBIfam" id="NF041735">
    <property type="entry name" value="hist_kin_RppB"/>
    <property type="match status" value="1"/>
</dbReference>
<keyword evidence="7" id="KW-0472">Membrane</keyword>
<comment type="catalytic activity">
    <reaction evidence="1">
        <text>ATP + protein L-histidine = ADP + protein N-phospho-L-histidine.</text>
        <dbReference type="EC" id="2.7.13.3"/>
    </reaction>
</comment>
<evidence type="ECO:0000259" key="8">
    <source>
        <dbReference type="PROSITE" id="PS50109"/>
    </source>
</evidence>
<keyword evidence="5 9" id="KW-0418">Kinase</keyword>
<dbReference type="EMBL" id="JAFLQW010000564">
    <property type="protein sequence ID" value="MBO0351593.1"/>
    <property type="molecule type" value="Genomic_DNA"/>
</dbReference>
<organism evidence="9 10">
    <name type="scientific">Phormidium pseudopriestleyi FRX01</name>
    <dbReference type="NCBI Taxonomy" id="1759528"/>
    <lineage>
        <taxon>Bacteria</taxon>
        <taxon>Bacillati</taxon>
        <taxon>Cyanobacteriota</taxon>
        <taxon>Cyanophyceae</taxon>
        <taxon>Oscillatoriophycideae</taxon>
        <taxon>Oscillatoriales</taxon>
        <taxon>Oscillatoriaceae</taxon>
        <taxon>Phormidium</taxon>
    </lineage>
</organism>
<dbReference type="Pfam" id="PF00512">
    <property type="entry name" value="HisKA"/>
    <property type="match status" value="1"/>
</dbReference>
<dbReference type="InterPro" id="IPR005467">
    <property type="entry name" value="His_kinase_dom"/>
</dbReference>
<dbReference type="CDD" id="cd00082">
    <property type="entry name" value="HisKA"/>
    <property type="match status" value="1"/>
</dbReference>
<accession>A0ABS3FXY0</accession>
<keyword evidence="6" id="KW-0902">Two-component regulatory system</keyword>
<keyword evidence="3" id="KW-0597">Phosphoprotein</keyword>
<dbReference type="GO" id="GO:0016301">
    <property type="term" value="F:kinase activity"/>
    <property type="evidence" value="ECO:0007669"/>
    <property type="project" value="UniProtKB-KW"/>
</dbReference>
<evidence type="ECO:0000256" key="5">
    <source>
        <dbReference type="ARBA" id="ARBA00022777"/>
    </source>
</evidence>
<evidence type="ECO:0000256" key="1">
    <source>
        <dbReference type="ARBA" id="ARBA00000085"/>
    </source>
</evidence>
<evidence type="ECO:0000256" key="6">
    <source>
        <dbReference type="ARBA" id="ARBA00023012"/>
    </source>
</evidence>
<dbReference type="SMART" id="SM00387">
    <property type="entry name" value="HATPase_c"/>
    <property type="match status" value="1"/>
</dbReference>
<feature type="transmembrane region" description="Helical" evidence="7">
    <location>
        <begin position="196"/>
        <end position="216"/>
    </location>
</feature>
<keyword evidence="7" id="KW-1133">Transmembrane helix</keyword>
<dbReference type="InterPro" id="IPR050351">
    <property type="entry name" value="BphY/WalK/GraS-like"/>
</dbReference>
<dbReference type="PANTHER" id="PTHR45453:SF1">
    <property type="entry name" value="PHOSPHATE REGULON SENSOR PROTEIN PHOR"/>
    <property type="match status" value="1"/>
</dbReference>
<dbReference type="EC" id="2.7.13.3" evidence="2"/>
<name>A0ABS3FXY0_9CYAN</name>
<dbReference type="InterPro" id="IPR036097">
    <property type="entry name" value="HisK_dim/P_sf"/>
</dbReference>
<dbReference type="PRINTS" id="PR00344">
    <property type="entry name" value="BCTRLSENSOR"/>
</dbReference>
<dbReference type="InterPro" id="IPR003661">
    <property type="entry name" value="HisK_dim/P_dom"/>
</dbReference>
<evidence type="ECO:0000256" key="4">
    <source>
        <dbReference type="ARBA" id="ARBA00022679"/>
    </source>
</evidence>
<dbReference type="InterPro" id="IPR004358">
    <property type="entry name" value="Sig_transdc_His_kin-like_C"/>
</dbReference>
<dbReference type="RefSeq" id="WP_207090027.1">
    <property type="nucleotide sequence ID" value="NZ_JAFLQW010000564.1"/>
</dbReference>
<comment type="caution">
    <text evidence="9">The sequence shown here is derived from an EMBL/GenBank/DDBJ whole genome shotgun (WGS) entry which is preliminary data.</text>
</comment>
<dbReference type="InterPro" id="IPR036890">
    <property type="entry name" value="HATPase_C_sf"/>
</dbReference>
<dbReference type="SMART" id="SM00388">
    <property type="entry name" value="HisKA"/>
    <property type="match status" value="1"/>
</dbReference>
<keyword evidence="10" id="KW-1185">Reference proteome</keyword>
<dbReference type="SUPFAM" id="SSF55874">
    <property type="entry name" value="ATPase domain of HSP90 chaperone/DNA topoisomerase II/histidine kinase"/>
    <property type="match status" value="1"/>
</dbReference>
<feature type="transmembrane region" description="Helical" evidence="7">
    <location>
        <begin position="15"/>
        <end position="37"/>
    </location>
</feature>
<evidence type="ECO:0000313" key="9">
    <source>
        <dbReference type="EMBL" id="MBO0351593.1"/>
    </source>
</evidence>
<evidence type="ECO:0000256" key="2">
    <source>
        <dbReference type="ARBA" id="ARBA00012438"/>
    </source>
</evidence>
<evidence type="ECO:0000256" key="7">
    <source>
        <dbReference type="SAM" id="Phobius"/>
    </source>
</evidence>